<keyword evidence="1" id="KW-0812">Transmembrane</keyword>
<proteinExistence type="predicted"/>
<evidence type="ECO:0000313" key="3">
    <source>
        <dbReference type="Proteomes" id="UP000027222"/>
    </source>
</evidence>
<sequence length="214" mass="24345">MRNTDKTMMLRGALIWRQTRWSCTLARQRLLWGVVLTGASSKHTSRRPRVVSCCRALSGVGKVIMMSSFLGSSPEPWPGFAPFWLHLVTFISRGFICPFSISASSFVSFGPYLFSYLLRYDADRRAHQITVDVRLQGWIACDIGVFWWTGAVPPVLLFTFTSRGSRVPLMAHPSLVGLHCTAVRACFCFCFCFYFSFTTQPHKRLFRPYLVSGF</sequence>
<evidence type="ECO:0000256" key="1">
    <source>
        <dbReference type="SAM" id="Phobius"/>
    </source>
</evidence>
<dbReference type="AlphaFoldDB" id="A0A067SJQ2"/>
<reference evidence="3" key="1">
    <citation type="journal article" date="2014" name="Proc. Natl. Acad. Sci. U.S.A.">
        <title>Extensive sampling of basidiomycete genomes demonstrates inadequacy of the white-rot/brown-rot paradigm for wood decay fungi.</title>
        <authorList>
            <person name="Riley R."/>
            <person name="Salamov A.A."/>
            <person name="Brown D.W."/>
            <person name="Nagy L.G."/>
            <person name="Floudas D."/>
            <person name="Held B.W."/>
            <person name="Levasseur A."/>
            <person name="Lombard V."/>
            <person name="Morin E."/>
            <person name="Otillar R."/>
            <person name="Lindquist E.A."/>
            <person name="Sun H."/>
            <person name="LaButti K.M."/>
            <person name="Schmutz J."/>
            <person name="Jabbour D."/>
            <person name="Luo H."/>
            <person name="Baker S.E."/>
            <person name="Pisabarro A.G."/>
            <person name="Walton J.D."/>
            <person name="Blanchette R.A."/>
            <person name="Henrissat B."/>
            <person name="Martin F."/>
            <person name="Cullen D."/>
            <person name="Hibbett D.S."/>
            <person name="Grigoriev I.V."/>
        </authorList>
    </citation>
    <scope>NUCLEOTIDE SEQUENCE [LARGE SCALE GENOMIC DNA]</scope>
    <source>
        <strain evidence="3">CBS 339.88</strain>
    </source>
</reference>
<keyword evidence="3" id="KW-1185">Reference proteome</keyword>
<feature type="transmembrane region" description="Helical" evidence="1">
    <location>
        <begin position="90"/>
        <end position="114"/>
    </location>
</feature>
<dbReference type="HOGENOM" id="CLU_1288983_0_0_1"/>
<feature type="transmembrane region" description="Helical" evidence="1">
    <location>
        <begin position="50"/>
        <end position="70"/>
    </location>
</feature>
<name>A0A067SJQ2_GALM3</name>
<accession>A0A067SJQ2</accession>
<gene>
    <name evidence="2" type="ORF">GALMADRAFT_809104</name>
</gene>
<dbReference type="EMBL" id="KL142394">
    <property type="protein sequence ID" value="KDR71195.1"/>
    <property type="molecule type" value="Genomic_DNA"/>
</dbReference>
<dbReference type="Proteomes" id="UP000027222">
    <property type="component" value="Unassembled WGS sequence"/>
</dbReference>
<organism evidence="2 3">
    <name type="scientific">Galerina marginata (strain CBS 339.88)</name>
    <dbReference type="NCBI Taxonomy" id="685588"/>
    <lineage>
        <taxon>Eukaryota</taxon>
        <taxon>Fungi</taxon>
        <taxon>Dikarya</taxon>
        <taxon>Basidiomycota</taxon>
        <taxon>Agaricomycotina</taxon>
        <taxon>Agaricomycetes</taxon>
        <taxon>Agaricomycetidae</taxon>
        <taxon>Agaricales</taxon>
        <taxon>Agaricineae</taxon>
        <taxon>Strophariaceae</taxon>
        <taxon>Galerina</taxon>
    </lineage>
</organism>
<keyword evidence="1" id="KW-0472">Membrane</keyword>
<feature type="transmembrane region" description="Helical" evidence="1">
    <location>
        <begin position="176"/>
        <end position="197"/>
    </location>
</feature>
<evidence type="ECO:0000313" key="2">
    <source>
        <dbReference type="EMBL" id="KDR71195.1"/>
    </source>
</evidence>
<keyword evidence="1" id="KW-1133">Transmembrane helix</keyword>
<protein>
    <submittedName>
        <fullName evidence="2">Uncharacterized protein</fullName>
    </submittedName>
</protein>
<feature type="transmembrane region" description="Helical" evidence="1">
    <location>
        <begin position="135"/>
        <end position="156"/>
    </location>
</feature>